<comment type="caution">
    <text evidence="1">The sequence shown here is derived from an EMBL/GenBank/DDBJ whole genome shotgun (WGS) entry which is preliminary data.</text>
</comment>
<keyword evidence="2" id="KW-1185">Reference proteome</keyword>
<reference evidence="2" key="1">
    <citation type="journal article" date="2019" name="Int. J. Syst. Evol. Microbiol.">
        <title>The Global Catalogue of Microorganisms (GCM) 10K type strain sequencing project: providing services to taxonomists for standard genome sequencing and annotation.</title>
        <authorList>
            <consortium name="The Broad Institute Genomics Platform"/>
            <consortium name="The Broad Institute Genome Sequencing Center for Infectious Disease"/>
            <person name="Wu L."/>
            <person name="Ma J."/>
        </authorList>
    </citation>
    <scope>NUCLEOTIDE SEQUENCE [LARGE SCALE GENOMIC DNA]</scope>
    <source>
        <strain evidence="2">JCM 17125</strain>
    </source>
</reference>
<proteinExistence type="predicted"/>
<gene>
    <name evidence="1" type="ORF">GCM10022399_41830</name>
</gene>
<dbReference type="EMBL" id="BAABDC010000012">
    <property type="protein sequence ID" value="GAA3721074.1"/>
    <property type="molecule type" value="Genomic_DNA"/>
</dbReference>
<evidence type="ECO:0000313" key="2">
    <source>
        <dbReference type="Proteomes" id="UP001501468"/>
    </source>
</evidence>
<accession>A0ABP7ENS5</accession>
<organism evidence="1 2">
    <name type="scientific">Terrabacter ginsenosidimutans</name>
    <dbReference type="NCBI Taxonomy" id="490575"/>
    <lineage>
        <taxon>Bacteria</taxon>
        <taxon>Bacillati</taxon>
        <taxon>Actinomycetota</taxon>
        <taxon>Actinomycetes</taxon>
        <taxon>Micrococcales</taxon>
        <taxon>Intrasporangiaceae</taxon>
        <taxon>Terrabacter</taxon>
    </lineage>
</organism>
<name>A0ABP7ENS5_9MICO</name>
<protein>
    <submittedName>
        <fullName evidence="1">Uncharacterized protein</fullName>
    </submittedName>
</protein>
<dbReference type="RefSeq" id="WP_344951538.1">
    <property type="nucleotide sequence ID" value="NZ_BAABDC010000012.1"/>
</dbReference>
<dbReference type="Proteomes" id="UP001501468">
    <property type="component" value="Unassembled WGS sequence"/>
</dbReference>
<sequence length="121" mass="13643">MTELPDDVRDLAALELRAAQVQDWSIAGDSFTWTLLAGDSDRGHELATVTYVGAVVLHTNRRDLDRAVAAAAEVEHAEIRRTEDGGFEHRVTLVPAYPVVVRFWSVEVRRMPAPDHLRRER</sequence>
<evidence type="ECO:0000313" key="1">
    <source>
        <dbReference type="EMBL" id="GAA3721074.1"/>
    </source>
</evidence>